<dbReference type="SUPFAM" id="SSF50249">
    <property type="entry name" value="Nucleic acid-binding proteins"/>
    <property type="match status" value="1"/>
</dbReference>
<dbReference type="Pfam" id="PF17207">
    <property type="entry name" value="MCM_OB"/>
    <property type="match status" value="1"/>
</dbReference>
<comment type="function">
    <text evidence="11">Acts as component of the MCM2-7 complex (MCM complex) which is the replicative helicase essential for 'once per cell cycle' DNA replication initiation and elongation in eukaryotic cells. The active ATPase sites in the MCM2-7 ring are formed through the interaction surfaces of two neighboring subunits such that a critical structure of a conserved arginine finger motif is provided in trans relative to the ATP-binding site of the Walker A box of the adjacent subunit. The six ATPase active sites, however, are likely to contribute differentially to the complex helicase activity.</text>
</comment>
<dbReference type="InterPro" id="IPR003593">
    <property type="entry name" value="AAA+_ATPase"/>
</dbReference>
<keyword evidence="6 11" id="KW-0347">Helicase</keyword>
<evidence type="ECO:0000256" key="12">
    <source>
        <dbReference type="SAM" id="MobiDB-lite"/>
    </source>
</evidence>
<feature type="compositionally biased region" description="Pro residues" evidence="12">
    <location>
        <begin position="1"/>
        <end position="10"/>
    </location>
</feature>
<comment type="subunit">
    <text evidence="11">Component of the MCM2-7 complex.</text>
</comment>
<keyword evidence="9 11" id="KW-0539">Nucleus</keyword>
<dbReference type="GO" id="GO:0006271">
    <property type="term" value="P:DNA strand elongation involved in DNA replication"/>
    <property type="evidence" value="ECO:0007669"/>
    <property type="project" value="TreeGrafter"/>
</dbReference>
<dbReference type="InterPro" id="IPR012340">
    <property type="entry name" value="NA-bd_OB-fold"/>
</dbReference>
<dbReference type="GO" id="GO:0042555">
    <property type="term" value="C:MCM complex"/>
    <property type="evidence" value="ECO:0007669"/>
    <property type="project" value="UniProtKB-UniRule"/>
</dbReference>
<organism evidence="14">
    <name type="scientific">Chromera velia CCMP2878</name>
    <dbReference type="NCBI Taxonomy" id="1169474"/>
    <lineage>
        <taxon>Eukaryota</taxon>
        <taxon>Sar</taxon>
        <taxon>Alveolata</taxon>
        <taxon>Colpodellida</taxon>
        <taxon>Chromeraceae</taxon>
        <taxon>Chromera</taxon>
    </lineage>
</organism>
<keyword evidence="5 11" id="KW-0378">Hydrolase</keyword>
<reference evidence="14" key="1">
    <citation type="submission" date="2014-11" db="EMBL/GenBank/DDBJ databases">
        <authorList>
            <person name="Otto D Thomas"/>
            <person name="Naeem Raeece"/>
        </authorList>
    </citation>
    <scope>NUCLEOTIDE SEQUENCE</scope>
</reference>
<dbReference type="InterPro" id="IPR041562">
    <property type="entry name" value="MCM_lid"/>
</dbReference>
<dbReference type="EC" id="3.6.4.12" evidence="11"/>
<keyword evidence="7 10" id="KW-0067">ATP-binding</keyword>
<dbReference type="AlphaFoldDB" id="A0A0G4I513"/>
<evidence type="ECO:0000256" key="2">
    <source>
        <dbReference type="ARBA" id="ARBA00008010"/>
    </source>
</evidence>
<evidence type="ECO:0000256" key="5">
    <source>
        <dbReference type="ARBA" id="ARBA00022801"/>
    </source>
</evidence>
<dbReference type="PRINTS" id="PR01659">
    <property type="entry name" value="MCMPROTEIN3"/>
</dbReference>
<feature type="domain" description="MCM C-terminal AAA(+) ATPase" evidence="13">
    <location>
        <begin position="315"/>
        <end position="521"/>
    </location>
</feature>
<dbReference type="PANTHER" id="PTHR11630">
    <property type="entry name" value="DNA REPLICATION LICENSING FACTOR MCM FAMILY MEMBER"/>
    <property type="match status" value="1"/>
</dbReference>
<evidence type="ECO:0000256" key="1">
    <source>
        <dbReference type="ARBA" id="ARBA00004123"/>
    </source>
</evidence>
<dbReference type="GO" id="GO:0005524">
    <property type="term" value="F:ATP binding"/>
    <property type="evidence" value="ECO:0007669"/>
    <property type="project" value="UniProtKB-UniRule"/>
</dbReference>
<feature type="compositionally biased region" description="Acidic residues" evidence="12">
    <location>
        <begin position="692"/>
        <end position="728"/>
    </location>
</feature>
<dbReference type="SUPFAM" id="SSF52540">
    <property type="entry name" value="P-loop containing nucleoside triphosphate hydrolases"/>
    <property type="match status" value="1"/>
</dbReference>
<dbReference type="PhylomeDB" id="A0A0G4I513"/>
<dbReference type="GO" id="GO:1902975">
    <property type="term" value="P:mitotic DNA replication initiation"/>
    <property type="evidence" value="ECO:0007669"/>
    <property type="project" value="TreeGrafter"/>
</dbReference>
<evidence type="ECO:0000256" key="9">
    <source>
        <dbReference type="ARBA" id="ARBA00023242"/>
    </source>
</evidence>
<dbReference type="VEuPathDB" id="CryptoDB:Cvel_10988"/>
<dbReference type="InterPro" id="IPR027925">
    <property type="entry name" value="MCM_N"/>
</dbReference>
<evidence type="ECO:0000256" key="10">
    <source>
        <dbReference type="RuleBase" id="RU004070"/>
    </source>
</evidence>
<feature type="compositionally biased region" description="Low complexity" evidence="12">
    <location>
        <begin position="11"/>
        <end position="24"/>
    </location>
</feature>
<evidence type="ECO:0000313" key="14">
    <source>
        <dbReference type="EMBL" id="CEM51971.1"/>
    </source>
</evidence>
<evidence type="ECO:0000256" key="6">
    <source>
        <dbReference type="ARBA" id="ARBA00022806"/>
    </source>
</evidence>
<accession>A0A0G4I513</accession>
<feature type="compositionally biased region" description="Polar residues" evidence="12">
    <location>
        <begin position="846"/>
        <end position="878"/>
    </location>
</feature>
<comment type="similarity">
    <text evidence="2 10">Belongs to the MCM family.</text>
</comment>
<dbReference type="InterPro" id="IPR031327">
    <property type="entry name" value="MCM"/>
</dbReference>
<sequence length="952" mass="104613">MADVTPPPAPAGAAAPADNNAQGARNRVEQIQKNIELWMTNFLQNPKYKEKLEEMVANKNTRMTIDMKDLGESDQALAKRLMKDPCLYIQPYERAVTRELQRLDTDFAKEMKEPIRIGFQGAFGRHHVTPRGLNASLVSSLVCVEGIVAKATFVRPKLVRSCYYNESNGNWKFSYHTDVASLAKDRSIAGSAGAPTVDQEDGTEMTVEYGLCTYKPHQKFTLQELPERAPTGQMPRSIDVYAEEDLVDTVKPGDRVRVVGIFRPMAFKEGAVTNGQFKCVLISNNVQQMSQEILAPTITPNDVAAIRMIADRDDTLELLGRSFAPSICGHHWLKKGLVLQSVGGNEKVLKNGAHLRGDLHVMLIGDPSCGKSQMLRFCMNIAPLAISTTGRGASGVGLTAAVTFEKETKERRLEAGAMVLADRGLVCIDEFDKMSLIDRVAIHEVMEQQTVTIAKAGIHCSLNARCSVVAAANPIYGNFQEDQPIDKQIAFPDSLLSRFDMIFVIRDRHDQNLDQIIANHVLKQNQYRSGLEGRGGGDGADVGRVAVLESAAEQTGGRVNEDGDTEVFERYASRQGQEESGEEGGSVQILTVDFLRKYIHFCKNHRQPRLSEEAVEEIADFYAELRKECNGKTQARRKVPVTARTLEACIRIATAHAKLKLRDSITVDDVRCAKQMILVCLLGDQRGNEFLAEDDEEVEQEEEEEGENVIADSSDEEDDDDEEGDGEGGDGARPPAAKRRRLRRQDDGEEGETEEGDEAADAAAAEAAQRSERRKRRSAAARAAQQDATMTGEEGERRETGRRQRRSEARQMVRASAGGEDSQEQRQQSGQLPAAESGSLDMAPTESLTASLTQSQGQSSSALGVTADSQQQQGNQMSAERVDLLRNLVVAVLAESSEDNGGVFDVDEVVAKISSASPAFSEEDVKAGMKQISDEEDAPFMYSETENKVFKI</sequence>
<evidence type="ECO:0000256" key="4">
    <source>
        <dbReference type="ARBA" id="ARBA00022741"/>
    </source>
</evidence>
<dbReference type="Pfam" id="PF14551">
    <property type="entry name" value="MCM_N"/>
    <property type="match status" value="1"/>
</dbReference>
<dbReference type="PANTHER" id="PTHR11630:SF46">
    <property type="entry name" value="DNA REPLICATION LICENSING FACTOR MCM3-RELATED"/>
    <property type="match status" value="1"/>
</dbReference>
<dbReference type="SMART" id="SM00382">
    <property type="entry name" value="AAA"/>
    <property type="match status" value="1"/>
</dbReference>
<gene>
    <name evidence="14" type="ORF">Cvel_10988</name>
</gene>
<dbReference type="PROSITE" id="PS50051">
    <property type="entry name" value="MCM_2"/>
    <property type="match status" value="1"/>
</dbReference>
<keyword evidence="3 11" id="KW-0235">DNA replication</keyword>
<dbReference type="GO" id="GO:0000727">
    <property type="term" value="P:double-strand break repair via break-induced replication"/>
    <property type="evidence" value="ECO:0007669"/>
    <property type="project" value="TreeGrafter"/>
</dbReference>
<dbReference type="GO" id="GO:0005634">
    <property type="term" value="C:nucleus"/>
    <property type="evidence" value="ECO:0007669"/>
    <property type="project" value="UniProtKB-SubCell"/>
</dbReference>
<dbReference type="GO" id="GO:0017116">
    <property type="term" value="F:single-stranded DNA helicase activity"/>
    <property type="evidence" value="ECO:0007669"/>
    <property type="project" value="TreeGrafter"/>
</dbReference>
<dbReference type="InterPro" id="IPR033762">
    <property type="entry name" value="MCM_OB"/>
</dbReference>
<dbReference type="EMBL" id="CDMZ01005104">
    <property type="protein sequence ID" value="CEM51971.1"/>
    <property type="molecule type" value="Genomic_DNA"/>
</dbReference>
<proteinExistence type="inferred from homology"/>
<comment type="subcellular location">
    <subcellularLocation>
        <location evidence="1 11">Nucleus</location>
    </subcellularLocation>
</comment>
<dbReference type="Gene3D" id="3.30.1640.10">
    <property type="entry name" value="mini-chromosome maintenance (MCM) complex, chain A, domain 1"/>
    <property type="match status" value="1"/>
</dbReference>
<dbReference type="SMART" id="SM00350">
    <property type="entry name" value="MCM"/>
    <property type="match status" value="1"/>
</dbReference>
<keyword evidence="4 10" id="KW-0547">Nucleotide-binding</keyword>
<dbReference type="Gene3D" id="2.20.28.10">
    <property type="match status" value="1"/>
</dbReference>
<dbReference type="InterPro" id="IPR001208">
    <property type="entry name" value="MCM_dom"/>
</dbReference>
<keyword evidence="8 10" id="KW-0238">DNA-binding</keyword>
<feature type="region of interest" description="Disordered" evidence="12">
    <location>
        <begin position="1"/>
        <end position="24"/>
    </location>
</feature>
<name>A0A0G4I513_9ALVE</name>
<evidence type="ECO:0000256" key="8">
    <source>
        <dbReference type="ARBA" id="ARBA00023125"/>
    </source>
</evidence>
<dbReference type="Gene3D" id="3.40.50.300">
    <property type="entry name" value="P-loop containing nucleotide triphosphate hydrolases"/>
    <property type="match status" value="1"/>
</dbReference>
<protein>
    <recommendedName>
        <fullName evidence="11">DNA replication licensing factor MCM3</fullName>
        <ecNumber evidence="11">3.6.4.12</ecNumber>
    </recommendedName>
</protein>
<evidence type="ECO:0000256" key="11">
    <source>
        <dbReference type="RuleBase" id="RU368061"/>
    </source>
</evidence>
<feature type="compositionally biased region" description="Acidic residues" evidence="12">
    <location>
        <begin position="747"/>
        <end position="760"/>
    </location>
</feature>
<feature type="compositionally biased region" description="Basic and acidic residues" evidence="12">
    <location>
        <begin position="794"/>
        <end position="811"/>
    </location>
</feature>
<dbReference type="Gene3D" id="2.40.50.140">
    <property type="entry name" value="Nucleic acid-binding proteins"/>
    <property type="match status" value="1"/>
</dbReference>
<feature type="region of interest" description="Disordered" evidence="12">
    <location>
        <begin position="692"/>
        <end position="878"/>
    </location>
</feature>
<comment type="catalytic activity">
    <reaction evidence="11">
        <text>ATP + H2O = ADP + phosphate + H(+)</text>
        <dbReference type="Rhea" id="RHEA:13065"/>
        <dbReference type="ChEBI" id="CHEBI:15377"/>
        <dbReference type="ChEBI" id="CHEBI:15378"/>
        <dbReference type="ChEBI" id="CHEBI:30616"/>
        <dbReference type="ChEBI" id="CHEBI:43474"/>
        <dbReference type="ChEBI" id="CHEBI:456216"/>
        <dbReference type="EC" id="3.6.4.12"/>
    </reaction>
</comment>
<dbReference type="GO" id="GO:0003697">
    <property type="term" value="F:single-stranded DNA binding"/>
    <property type="evidence" value="ECO:0007669"/>
    <property type="project" value="TreeGrafter"/>
</dbReference>
<dbReference type="Pfam" id="PF17855">
    <property type="entry name" value="MCM_lid"/>
    <property type="match status" value="1"/>
</dbReference>
<evidence type="ECO:0000259" key="13">
    <source>
        <dbReference type="PROSITE" id="PS50051"/>
    </source>
</evidence>
<dbReference type="PRINTS" id="PR01657">
    <property type="entry name" value="MCMFAMILY"/>
</dbReference>
<dbReference type="Pfam" id="PF00493">
    <property type="entry name" value="MCM"/>
    <property type="match status" value="1"/>
</dbReference>
<evidence type="ECO:0000256" key="7">
    <source>
        <dbReference type="ARBA" id="ARBA00022840"/>
    </source>
</evidence>
<dbReference type="InterPro" id="IPR027417">
    <property type="entry name" value="P-loop_NTPase"/>
</dbReference>
<dbReference type="GO" id="GO:0016887">
    <property type="term" value="F:ATP hydrolysis activity"/>
    <property type="evidence" value="ECO:0007669"/>
    <property type="project" value="RHEA"/>
</dbReference>
<dbReference type="InterPro" id="IPR008046">
    <property type="entry name" value="Mcm3"/>
</dbReference>
<evidence type="ECO:0000256" key="3">
    <source>
        <dbReference type="ARBA" id="ARBA00022705"/>
    </source>
</evidence>